<accession>A0A366WZQ2</accession>
<gene>
    <name evidence="2" type="ORF">DS909_09895</name>
</gene>
<proteinExistence type="predicted"/>
<dbReference type="Proteomes" id="UP000252706">
    <property type="component" value="Unassembled WGS sequence"/>
</dbReference>
<evidence type="ECO:0000313" key="2">
    <source>
        <dbReference type="EMBL" id="RBW55426.1"/>
    </source>
</evidence>
<evidence type="ECO:0000256" key="1">
    <source>
        <dbReference type="SAM" id="Phobius"/>
    </source>
</evidence>
<keyword evidence="1" id="KW-0812">Transmembrane</keyword>
<organism evidence="2 3">
    <name type="scientific">Phaeobacter gallaeciensis</name>
    <dbReference type="NCBI Taxonomy" id="60890"/>
    <lineage>
        <taxon>Bacteria</taxon>
        <taxon>Pseudomonadati</taxon>
        <taxon>Pseudomonadota</taxon>
        <taxon>Alphaproteobacteria</taxon>
        <taxon>Rhodobacterales</taxon>
        <taxon>Roseobacteraceae</taxon>
        <taxon>Phaeobacter</taxon>
    </lineage>
</organism>
<evidence type="ECO:0000313" key="3">
    <source>
        <dbReference type="Proteomes" id="UP000252706"/>
    </source>
</evidence>
<keyword evidence="1" id="KW-0472">Membrane</keyword>
<sequence>MAIAALLFGLFLTLVSAAFSSPHSTLFSMAHGGALSLAVASSVLCLAIGRIVSGGARLAFSGMAVSATAAVWSLLSVPSVVFQANRISAGYPLCISHHGPSSDVSSIWDLRGFSFYTTDSGYKSTSGWYFHGTLTVDGNDGRQYFNWSPHRFRFDQIEHPERFIAPLRSLCEPSPAFWSEF</sequence>
<keyword evidence="1" id="KW-1133">Transmembrane helix</keyword>
<feature type="transmembrane region" description="Helical" evidence="1">
    <location>
        <begin position="56"/>
        <end position="75"/>
    </location>
</feature>
<reference evidence="2 3" key="1">
    <citation type="submission" date="2018-07" db="EMBL/GenBank/DDBJ databases">
        <title>Modular assembly of carbohydrate-degrading microbial communities in the ocean.</title>
        <authorList>
            <person name="Enke T.N."/>
            <person name="Datta M.S."/>
            <person name="Schwartzman J.A."/>
            <person name="Cermak N."/>
            <person name="Schmitz D.A."/>
            <person name="Barrere J."/>
            <person name="Cordero O.X."/>
        </authorList>
    </citation>
    <scope>NUCLEOTIDE SEQUENCE [LARGE SCALE GENOMIC DNA]</scope>
    <source>
        <strain evidence="2 3">C3M10</strain>
    </source>
</reference>
<comment type="caution">
    <text evidence="2">The sequence shown here is derived from an EMBL/GenBank/DDBJ whole genome shotgun (WGS) entry which is preliminary data.</text>
</comment>
<name>A0A366WZQ2_9RHOB</name>
<feature type="transmembrane region" description="Helical" evidence="1">
    <location>
        <begin position="30"/>
        <end position="49"/>
    </location>
</feature>
<protein>
    <submittedName>
        <fullName evidence="2">Uncharacterized protein</fullName>
    </submittedName>
</protein>
<dbReference type="EMBL" id="QOCE01000029">
    <property type="protein sequence ID" value="RBW55426.1"/>
    <property type="molecule type" value="Genomic_DNA"/>
</dbReference>
<dbReference type="AlphaFoldDB" id="A0A366WZQ2"/>